<dbReference type="InterPro" id="IPR036188">
    <property type="entry name" value="FAD/NAD-bd_sf"/>
</dbReference>
<dbReference type="Gene3D" id="3.50.50.60">
    <property type="entry name" value="FAD/NAD(P)-binding domain"/>
    <property type="match status" value="1"/>
</dbReference>
<comment type="caution">
    <text evidence="16">The sequence shown here is derived from an EMBL/GenBank/DDBJ whole genome shotgun (WGS) entry which is preliminary data.</text>
</comment>
<dbReference type="RefSeq" id="WP_112768829.1">
    <property type="nucleotide sequence ID" value="NZ_CP063191.1"/>
</dbReference>
<evidence type="ECO:0000256" key="7">
    <source>
        <dbReference type="ARBA" id="ARBA00022827"/>
    </source>
</evidence>
<comment type="catalytic activity">
    <reaction evidence="15">
        <text>L-lysine + NADPH + O2 = N(6)-hydroxy-L-lysine + NADP(+) + H2O</text>
        <dbReference type="Rhea" id="RHEA:23228"/>
        <dbReference type="ChEBI" id="CHEBI:15377"/>
        <dbReference type="ChEBI" id="CHEBI:15379"/>
        <dbReference type="ChEBI" id="CHEBI:32551"/>
        <dbReference type="ChEBI" id="CHEBI:57783"/>
        <dbReference type="ChEBI" id="CHEBI:57820"/>
        <dbReference type="ChEBI" id="CHEBI:58349"/>
        <dbReference type="EC" id="1.14.13.59"/>
    </reaction>
</comment>
<comment type="similarity">
    <text evidence="3">Belongs to the lysine N(6)-hydroxylase/L-ornithine N(5)-oxygenase family.</text>
</comment>
<keyword evidence="8" id="KW-0521">NADP</keyword>
<reference evidence="16 17" key="1">
    <citation type="journal article" date="2018" name="Syst. Appl. Microbiol.">
        <title>Corynebacterium heidelbergense sp. nov., isolated from the preen glands of Egyptian geese (Alopochen aegyptiacus).</title>
        <authorList>
            <person name="Braun M.S."/>
            <person name="Wang E."/>
            <person name="Zimmermann S."/>
            <person name="Wink M."/>
        </authorList>
    </citation>
    <scope>NUCLEOTIDE SEQUENCE [LARGE SCALE GENOMIC DNA]</scope>
    <source>
        <strain evidence="16 17">DSM 104638</strain>
    </source>
</reference>
<evidence type="ECO:0000256" key="13">
    <source>
        <dbReference type="ARBA" id="ARBA00032493"/>
    </source>
</evidence>
<dbReference type="Proteomes" id="UP000251047">
    <property type="component" value="Unassembled WGS sequence"/>
</dbReference>
<keyword evidence="10 16" id="KW-0503">Monooxygenase</keyword>
<keyword evidence="7" id="KW-0274">FAD</keyword>
<evidence type="ECO:0000256" key="1">
    <source>
        <dbReference type="ARBA" id="ARBA00001974"/>
    </source>
</evidence>
<dbReference type="OrthoDB" id="7527071at2"/>
<protein>
    <recommendedName>
        <fullName evidence="5">L-lysine N6-monooxygenase MbtG</fullName>
        <ecNumber evidence="4">1.14.13.59</ecNumber>
    </recommendedName>
    <alternativeName>
        <fullName evidence="14">Lysine 6-N-hydroxylase</fullName>
    </alternativeName>
    <alternativeName>
        <fullName evidence="13">Lysine N6-hydroxylase</fullName>
    </alternativeName>
    <alternativeName>
        <fullName evidence="11">Lysine-N-oxygenase</fullName>
    </alternativeName>
    <alternativeName>
        <fullName evidence="12">Mycobactin synthase protein G</fullName>
    </alternativeName>
</protein>
<comment type="pathway">
    <text evidence="2">Siderophore biosynthesis; mycobactin biosynthesis.</text>
</comment>
<evidence type="ECO:0000256" key="15">
    <source>
        <dbReference type="ARBA" id="ARBA00048407"/>
    </source>
</evidence>
<evidence type="ECO:0000256" key="10">
    <source>
        <dbReference type="ARBA" id="ARBA00023033"/>
    </source>
</evidence>
<evidence type="ECO:0000256" key="6">
    <source>
        <dbReference type="ARBA" id="ARBA00022630"/>
    </source>
</evidence>
<name>A0A364VDP1_9CORY</name>
<dbReference type="SUPFAM" id="SSF51905">
    <property type="entry name" value="FAD/NAD(P)-binding domain"/>
    <property type="match status" value="1"/>
</dbReference>
<dbReference type="InterPro" id="IPR025700">
    <property type="entry name" value="Lys/Orn_oxygenase"/>
</dbReference>
<keyword evidence="6" id="KW-0285">Flavoprotein</keyword>
<comment type="cofactor">
    <cofactor evidence="1">
        <name>FAD</name>
        <dbReference type="ChEBI" id="CHEBI:57692"/>
    </cofactor>
</comment>
<sequence>MRTTELLSENPDHAQQDVYDIVGIGIGPFNLGLAALAQPLLDSGELSALFLDREPEFCWHPGMLLPSATIQVPFMADLVTLADPTSRFSFLNYCKLQGRIHRFFIKEDFYPLRREYSDYCAWVARQLPSLRWGSAVTEVYREDSGLWAVTYRDSADQDSSSQTVRARHIVSGVGTQPFVPPALRGKEDEEGVYHSAEYLFHKDRIADAESVTIIGSGQSAAEIYRDLMEHSAAKGHRLDWITRSPRFFPMEYTKLTLEMTSPEYARYFHSLPTDIRDATNRRQRNLYKGISGETINDIYDTYYQLSLDETLPHPFRSTLRTGWSAAWAESGNSAAHTLELTHEESGAQLIQESEVVVLATGYRGPTFPAFLQPAQEQFELDPKGRFAVRLDFSVDKDHTAFVQNAEEHTHSLTAPDLGMGPWRNSVILAAITGREVYPIERHIAFQTFGTVDSFQPPCSSDTPARHEQEGPAC</sequence>
<evidence type="ECO:0000256" key="12">
    <source>
        <dbReference type="ARBA" id="ARBA00031158"/>
    </source>
</evidence>
<gene>
    <name evidence="16" type="ORF">CWC39_01905</name>
</gene>
<evidence type="ECO:0000256" key="11">
    <source>
        <dbReference type="ARBA" id="ARBA00029939"/>
    </source>
</evidence>
<evidence type="ECO:0000256" key="5">
    <source>
        <dbReference type="ARBA" id="ARBA00016406"/>
    </source>
</evidence>
<dbReference type="EC" id="1.14.13.59" evidence="4"/>
<organism evidence="16 17">
    <name type="scientific">Corynebacterium heidelbergense</name>
    <dbReference type="NCBI Taxonomy" id="2055947"/>
    <lineage>
        <taxon>Bacteria</taxon>
        <taxon>Bacillati</taxon>
        <taxon>Actinomycetota</taxon>
        <taxon>Actinomycetes</taxon>
        <taxon>Mycobacteriales</taxon>
        <taxon>Corynebacteriaceae</taxon>
        <taxon>Corynebacterium</taxon>
    </lineage>
</organism>
<evidence type="ECO:0000256" key="4">
    <source>
        <dbReference type="ARBA" id="ARBA00013076"/>
    </source>
</evidence>
<evidence type="ECO:0000256" key="14">
    <source>
        <dbReference type="ARBA" id="ARBA00032738"/>
    </source>
</evidence>
<evidence type="ECO:0000256" key="8">
    <source>
        <dbReference type="ARBA" id="ARBA00022857"/>
    </source>
</evidence>
<proteinExistence type="inferred from homology"/>
<evidence type="ECO:0000256" key="3">
    <source>
        <dbReference type="ARBA" id="ARBA00007588"/>
    </source>
</evidence>
<accession>A0A364VDP1</accession>
<evidence type="ECO:0000313" key="16">
    <source>
        <dbReference type="EMBL" id="RAV34734.1"/>
    </source>
</evidence>
<dbReference type="PANTHER" id="PTHR42802:SF1">
    <property type="entry name" value="L-ORNITHINE N(5)-MONOOXYGENASE"/>
    <property type="match status" value="1"/>
</dbReference>
<keyword evidence="9" id="KW-0560">Oxidoreductase</keyword>
<dbReference type="GO" id="GO:0047091">
    <property type="term" value="F:L-lysine 6-monooxygenase (NADPH) activity"/>
    <property type="evidence" value="ECO:0007669"/>
    <property type="project" value="UniProtKB-EC"/>
</dbReference>
<evidence type="ECO:0000256" key="9">
    <source>
        <dbReference type="ARBA" id="ARBA00023002"/>
    </source>
</evidence>
<dbReference type="PANTHER" id="PTHR42802">
    <property type="entry name" value="MONOOXYGENASE"/>
    <property type="match status" value="1"/>
</dbReference>
<dbReference type="EMBL" id="PHQP01000007">
    <property type="protein sequence ID" value="RAV34734.1"/>
    <property type="molecule type" value="Genomic_DNA"/>
</dbReference>
<evidence type="ECO:0000313" key="17">
    <source>
        <dbReference type="Proteomes" id="UP000251047"/>
    </source>
</evidence>
<evidence type="ECO:0000256" key="2">
    <source>
        <dbReference type="ARBA" id="ARBA00005102"/>
    </source>
</evidence>
<dbReference type="AlphaFoldDB" id="A0A364VDP1"/>
<dbReference type="Pfam" id="PF13434">
    <property type="entry name" value="Lys_Orn_oxgnase"/>
    <property type="match status" value="1"/>
</dbReference>